<evidence type="ECO:0008006" key="4">
    <source>
        <dbReference type="Google" id="ProtNLM"/>
    </source>
</evidence>
<reference evidence="2 3" key="1">
    <citation type="submission" date="2018-06" db="EMBL/GenBank/DDBJ databases">
        <title>Mucibacter soli gen. nov., sp. nov., a new member of the family Chitinophagaceae producing mucin.</title>
        <authorList>
            <person name="Kim M.-K."/>
            <person name="Park S."/>
            <person name="Kim T.-S."/>
            <person name="Joung Y."/>
            <person name="Han J.-H."/>
            <person name="Kim S.B."/>
        </authorList>
    </citation>
    <scope>NUCLEOTIDE SEQUENCE [LARGE SCALE GENOMIC DNA]</scope>
    <source>
        <strain evidence="2 3">R1-15</strain>
    </source>
</reference>
<feature type="transmembrane region" description="Helical" evidence="1">
    <location>
        <begin position="16"/>
        <end position="35"/>
    </location>
</feature>
<name>A0A2W2C0K1_9BACT</name>
<evidence type="ECO:0000313" key="2">
    <source>
        <dbReference type="EMBL" id="PZF73593.1"/>
    </source>
</evidence>
<accession>A0A2W2C0K1</accession>
<keyword evidence="1" id="KW-0812">Transmembrane</keyword>
<dbReference type="AlphaFoldDB" id="A0A2W2C0K1"/>
<keyword evidence="3" id="KW-1185">Reference proteome</keyword>
<keyword evidence="1" id="KW-1133">Transmembrane helix</keyword>
<keyword evidence="1" id="KW-0472">Membrane</keyword>
<evidence type="ECO:0000313" key="3">
    <source>
        <dbReference type="Proteomes" id="UP000248745"/>
    </source>
</evidence>
<dbReference type="EMBL" id="QKTW01000011">
    <property type="protein sequence ID" value="PZF73593.1"/>
    <property type="molecule type" value="Genomic_DNA"/>
</dbReference>
<sequence length="167" mass="19572">MKPENTSEISRKYRVFFGYFFTLLCFSLLCTFFLFKTHKDQLARITQQDLDFNATQNKQFALTDRVDLLVKKMRLLNSNQIENNAFLVNEITSQATDIQSIIKNSDSADFVVYAKMLQQIRRALVVKDSISELGKQEEFLRMSLNACIGSYNRHAQQKINYNSERFR</sequence>
<dbReference type="RefSeq" id="WP_110998319.1">
    <property type="nucleotide sequence ID" value="NZ_QKTW01000011.1"/>
</dbReference>
<comment type="caution">
    <text evidence="2">The sequence shown here is derived from an EMBL/GenBank/DDBJ whole genome shotgun (WGS) entry which is preliminary data.</text>
</comment>
<proteinExistence type="predicted"/>
<organism evidence="2 3">
    <name type="scientific">Taibaiella soli</name>
    <dbReference type="NCBI Taxonomy" id="1649169"/>
    <lineage>
        <taxon>Bacteria</taxon>
        <taxon>Pseudomonadati</taxon>
        <taxon>Bacteroidota</taxon>
        <taxon>Chitinophagia</taxon>
        <taxon>Chitinophagales</taxon>
        <taxon>Chitinophagaceae</taxon>
        <taxon>Taibaiella</taxon>
    </lineage>
</organism>
<protein>
    <recommendedName>
        <fullName evidence="4">Type VI secretion system transmembrane protein TssO</fullName>
    </recommendedName>
</protein>
<gene>
    <name evidence="2" type="ORF">DN068_07675</name>
</gene>
<evidence type="ECO:0000256" key="1">
    <source>
        <dbReference type="SAM" id="Phobius"/>
    </source>
</evidence>
<dbReference type="OrthoDB" id="662620at2"/>
<dbReference type="Proteomes" id="UP000248745">
    <property type="component" value="Unassembled WGS sequence"/>
</dbReference>